<dbReference type="InterPro" id="IPR016989">
    <property type="entry name" value="Atp1_alphaprobac"/>
</dbReference>
<organism evidence="4 5">
    <name type="scientific">Pseudohoeflea coraliihabitans</name>
    <dbReference type="NCBI Taxonomy" id="2860393"/>
    <lineage>
        <taxon>Bacteria</taxon>
        <taxon>Pseudomonadati</taxon>
        <taxon>Pseudomonadota</taxon>
        <taxon>Alphaproteobacteria</taxon>
        <taxon>Hyphomicrobiales</taxon>
        <taxon>Rhizobiaceae</taxon>
        <taxon>Pseudohoeflea</taxon>
    </lineage>
</organism>
<keyword evidence="1 3" id="KW-0472">Membrane</keyword>
<keyword evidence="1" id="KW-0813">Transport</keyword>
<feature type="transmembrane region" description="Helical" evidence="3">
    <location>
        <begin position="58"/>
        <end position="82"/>
    </location>
</feature>
<feature type="compositionally biased region" description="Polar residues" evidence="2">
    <location>
        <begin position="7"/>
        <end position="23"/>
    </location>
</feature>
<keyword evidence="5" id="KW-1185">Reference proteome</keyword>
<keyword evidence="1" id="KW-0375">Hydrogen ion transport</keyword>
<comment type="caution">
    <text evidence="4">The sequence shown here is derived from an EMBL/GenBank/DDBJ whole genome shotgun (WGS) entry which is preliminary data.</text>
</comment>
<dbReference type="EMBL" id="JAHWQX010000002">
    <property type="protein sequence ID" value="MBW3096982.1"/>
    <property type="molecule type" value="Genomic_DNA"/>
</dbReference>
<proteinExistence type="inferred from homology"/>
<sequence length="134" mass="14290">MVESDKQGSSGESPAGNRQTEQGGESLEARRRRLAADLATRGGKVEPREEGRERRQGYALAVKLSSEFIAAVLVGAFLGYLLDRFAGTAPWGMIVLLLLGFCAGVLNVLRSTGAVSTPAPGQRNSSWKAKPDDE</sequence>
<gene>
    <name evidence="4" type="ORF">KY465_06795</name>
</gene>
<comment type="similarity">
    <text evidence="1">Belongs to the bacterial AtpI family.</text>
</comment>
<reference evidence="4" key="1">
    <citation type="submission" date="2021-07" db="EMBL/GenBank/DDBJ databases">
        <title>Pseudohoeflea marina sp. nov. a polyhydroxyalcanoate-producing bacterium.</title>
        <authorList>
            <person name="Zheng W."/>
            <person name="Yu S."/>
            <person name="Huang Y."/>
        </authorList>
    </citation>
    <scope>NUCLEOTIDE SEQUENCE</scope>
    <source>
        <strain evidence="4">DP4N28-3</strain>
    </source>
</reference>
<dbReference type="Proteomes" id="UP001430804">
    <property type="component" value="Unassembled WGS sequence"/>
</dbReference>
<comment type="function">
    <text evidence="1">A possible function for this protein is to guide the assembly of the membrane sector of the ATPase enzyme complex.</text>
</comment>
<dbReference type="RefSeq" id="WP_219200937.1">
    <property type="nucleotide sequence ID" value="NZ_JAHWQX010000002.1"/>
</dbReference>
<feature type="region of interest" description="Disordered" evidence="2">
    <location>
        <begin position="114"/>
        <end position="134"/>
    </location>
</feature>
<feature type="region of interest" description="Disordered" evidence="2">
    <location>
        <begin position="1"/>
        <end position="55"/>
    </location>
</feature>
<dbReference type="InterPro" id="IPR032820">
    <property type="entry name" value="ATPase_put"/>
</dbReference>
<evidence type="ECO:0000256" key="1">
    <source>
        <dbReference type="PIRNR" id="PIRNR032126"/>
    </source>
</evidence>
<feature type="compositionally biased region" description="Basic and acidic residues" evidence="2">
    <location>
        <begin position="43"/>
        <end position="55"/>
    </location>
</feature>
<evidence type="ECO:0000256" key="2">
    <source>
        <dbReference type="SAM" id="MobiDB-lite"/>
    </source>
</evidence>
<keyword evidence="1" id="KW-0406">Ion transport</keyword>
<keyword evidence="3" id="KW-0812">Transmembrane</keyword>
<feature type="transmembrane region" description="Helical" evidence="3">
    <location>
        <begin position="88"/>
        <end position="109"/>
    </location>
</feature>
<name>A0ABS6WLY6_9HYPH</name>
<evidence type="ECO:0000313" key="5">
    <source>
        <dbReference type="Proteomes" id="UP001430804"/>
    </source>
</evidence>
<keyword evidence="3" id="KW-1133">Transmembrane helix</keyword>
<dbReference type="PIRSF" id="PIRSF032126">
    <property type="entry name" value="F0F1_ATP_synthase_subunit_I"/>
    <property type="match status" value="1"/>
</dbReference>
<evidence type="ECO:0000313" key="4">
    <source>
        <dbReference type="EMBL" id="MBW3096982.1"/>
    </source>
</evidence>
<protein>
    <recommendedName>
        <fullName evidence="1">ATP synthase protein I</fullName>
    </recommendedName>
</protein>
<evidence type="ECO:0000256" key="3">
    <source>
        <dbReference type="SAM" id="Phobius"/>
    </source>
</evidence>
<accession>A0ABS6WLY6</accession>
<dbReference type="Pfam" id="PF09527">
    <property type="entry name" value="ATPase_gene1"/>
    <property type="match status" value="1"/>
</dbReference>